<feature type="compositionally biased region" description="Basic and acidic residues" evidence="1">
    <location>
        <begin position="29"/>
        <end position="46"/>
    </location>
</feature>
<keyword evidence="3" id="KW-1185">Reference proteome</keyword>
<gene>
    <name evidence="2" type="ORF">ANSO36C_45860</name>
</gene>
<sequence length="71" mass="8110">MAREAINGEQKLRDSEDGSKNLRITLGLEKAETHKQDKLSNKESIEQKGNFKSNNTQPFQRNPKRDRLGGQ</sequence>
<feature type="compositionally biased region" description="Basic and acidic residues" evidence="1">
    <location>
        <begin position="10"/>
        <end position="20"/>
    </location>
</feature>
<dbReference type="Proteomes" id="UP001055453">
    <property type="component" value="Chromosome"/>
</dbReference>
<evidence type="ECO:0000256" key="1">
    <source>
        <dbReference type="SAM" id="MobiDB-lite"/>
    </source>
</evidence>
<reference evidence="2" key="1">
    <citation type="submission" date="2022-04" db="EMBL/GenBank/DDBJ databases">
        <title>Complete genome sequence of a cyanobacterium, Nostoc sp. SO-36, isolated in Antarctica.</title>
        <authorList>
            <person name="Kanesaki Y."/>
            <person name="Effendi D."/>
            <person name="Sakamoto T."/>
            <person name="Ohtani S."/>
            <person name="Awai K."/>
        </authorList>
    </citation>
    <scope>NUCLEOTIDE SEQUENCE</scope>
    <source>
        <strain evidence="2">SO-36</strain>
    </source>
</reference>
<feature type="compositionally biased region" description="Polar residues" evidence="1">
    <location>
        <begin position="50"/>
        <end position="60"/>
    </location>
</feature>
<evidence type="ECO:0000313" key="3">
    <source>
        <dbReference type="Proteomes" id="UP001055453"/>
    </source>
</evidence>
<organism evidence="2 3">
    <name type="scientific">Nostoc cf. commune SO-36</name>
    <dbReference type="NCBI Taxonomy" id="449208"/>
    <lineage>
        <taxon>Bacteria</taxon>
        <taxon>Bacillati</taxon>
        <taxon>Cyanobacteriota</taxon>
        <taxon>Cyanophyceae</taxon>
        <taxon>Nostocales</taxon>
        <taxon>Nostocaceae</taxon>
        <taxon>Nostoc</taxon>
    </lineage>
</organism>
<dbReference type="EMBL" id="AP025732">
    <property type="protein sequence ID" value="BDI18784.1"/>
    <property type="molecule type" value="Genomic_DNA"/>
</dbReference>
<feature type="region of interest" description="Disordered" evidence="1">
    <location>
        <begin position="1"/>
        <end position="71"/>
    </location>
</feature>
<name>A0ABN6QAA9_NOSCO</name>
<dbReference type="RefSeq" id="WP_251956322.1">
    <property type="nucleotide sequence ID" value="NZ_AP025732.1"/>
</dbReference>
<accession>A0ABN6QAA9</accession>
<protein>
    <submittedName>
        <fullName evidence="2">Uncharacterized protein</fullName>
    </submittedName>
</protein>
<proteinExistence type="predicted"/>
<evidence type="ECO:0000313" key="2">
    <source>
        <dbReference type="EMBL" id="BDI18784.1"/>
    </source>
</evidence>